<feature type="transmembrane region" description="Helical" evidence="7">
    <location>
        <begin position="72"/>
        <end position="90"/>
    </location>
</feature>
<dbReference type="GO" id="GO:0005886">
    <property type="term" value="C:plasma membrane"/>
    <property type="evidence" value="ECO:0007669"/>
    <property type="project" value="UniProtKB-SubCell"/>
</dbReference>
<feature type="transmembrane region" description="Helical" evidence="7">
    <location>
        <begin position="141"/>
        <end position="165"/>
    </location>
</feature>
<evidence type="ECO:0000256" key="2">
    <source>
        <dbReference type="ARBA" id="ARBA00022475"/>
    </source>
</evidence>
<feature type="domain" description="Integral membrane protein YccS N-terminal" evidence="8">
    <location>
        <begin position="76"/>
        <end position="236"/>
    </location>
</feature>
<protein>
    <submittedName>
        <fullName evidence="10">FUSC family protein</fullName>
    </submittedName>
</protein>
<sequence>MHRQLLEHAKAVARFAPVRPAVKAGLRAALATFVPMAVGTALNLPGGLWLAVGGFNTSFVDKGGSYHARARAMGGTALAAAVAAVVGGLVSMHPALSIPLTLLWVTAWSFAGVYGAAANTTGNIAATTFVIAVALPVDGPRAALLSGATLLAGAAWAMVLSLVLWPIRPYRPARKAVAACFEAVADYAEALSRVCQGAREDAWQALIQEQHGRIRETLEVARTTLTATRQGRVERGRGERLLVLLEAADAMFMGLIALQEDLESLGPPVSGPVGDPRAAAAVALLDFANTARDLVRLTQQEGRSRRPQPAWDGRALSGAIMDLDARGLVTRLERARLRDVARLVTELRERADVALDTACRLPGPVAPGTLPPTRELAEEPSPSLWEPVRAHLTMESEVLRHALRVGLTTTAAVWISSIFRPNHSYWVTLTVLTVMQPYTGPTVLKALQRVLGTVVGGILAIAVASWLQDPRAMMGLLFCTAALCVSLIPLNYGLFTVFATLTFVLLAEIGSGDWTLAPVRIVNTLIGGALALAGTFFLWQRSEEERFPSQMAEALRADREFFDVLASAWQRGQAPESLALAEARRKLGLATINAETSFQRLLNEPRWSTEALEPLMTLLAFTRRFAAVCTLLASRRSVPSTPAVLEALARFGRAMDGTLEDLAEAVLHGSRPRPLPAFDALLGWNVPTPDAAGLALGTEAPLLQSQLERLARQASVLHGAATRRLEALVHTPPASQPSTTSET</sequence>
<evidence type="ECO:0000256" key="3">
    <source>
        <dbReference type="ARBA" id="ARBA00022692"/>
    </source>
</evidence>
<keyword evidence="4 7" id="KW-1133">Transmembrane helix</keyword>
<comment type="subcellular location">
    <subcellularLocation>
        <location evidence="1">Cell membrane</location>
        <topology evidence="1">Multi-pass membrane protein</topology>
    </subcellularLocation>
</comment>
<feature type="domain" description="Integral membrane bound transporter" evidence="9">
    <location>
        <begin position="412"/>
        <end position="533"/>
    </location>
</feature>
<proteinExistence type="inferred from homology"/>
<evidence type="ECO:0000256" key="5">
    <source>
        <dbReference type="ARBA" id="ARBA00023136"/>
    </source>
</evidence>
<dbReference type="Pfam" id="PF13515">
    <property type="entry name" value="FUSC_2"/>
    <property type="match status" value="1"/>
</dbReference>
<keyword evidence="2" id="KW-1003">Cell membrane</keyword>
<evidence type="ECO:0000313" key="10">
    <source>
        <dbReference type="EMBL" id="RKH40697.1"/>
    </source>
</evidence>
<gene>
    <name evidence="10" type="ORF">D7X12_20155</name>
</gene>
<feature type="transmembrane region" description="Helical" evidence="7">
    <location>
        <begin position="519"/>
        <end position="539"/>
    </location>
</feature>
<dbReference type="OrthoDB" id="138020at2"/>
<keyword evidence="5 7" id="KW-0472">Membrane</keyword>
<feature type="transmembrane region" description="Helical" evidence="7">
    <location>
        <begin position="474"/>
        <end position="507"/>
    </location>
</feature>
<evidence type="ECO:0000259" key="9">
    <source>
        <dbReference type="Pfam" id="PF13515"/>
    </source>
</evidence>
<organism evidence="10 11">
    <name type="scientific">Corallococcus sicarius</name>
    <dbReference type="NCBI Taxonomy" id="2316726"/>
    <lineage>
        <taxon>Bacteria</taxon>
        <taxon>Pseudomonadati</taxon>
        <taxon>Myxococcota</taxon>
        <taxon>Myxococcia</taxon>
        <taxon>Myxococcales</taxon>
        <taxon>Cystobacterineae</taxon>
        <taxon>Myxococcaceae</taxon>
        <taxon>Corallococcus</taxon>
    </lineage>
</organism>
<dbReference type="PANTHER" id="PTHR30509">
    <property type="entry name" value="P-HYDROXYBENZOIC ACID EFFLUX PUMP SUBUNIT-RELATED"/>
    <property type="match status" value="1"/>
</dbReference>
<comment type="caution">
    <text evidence="10">The sequence shown here is derived from an EMBL/GenBank/DDBJ whole genome shotgun (WGS) entry which is preliminary data.</text>
</comment>
<reference evidence="11" key="1">
    <citation type="submission" date="2018-09" db="EMBL/GenBank/DDBJ databases">
        <authorList>
            <person name="Livingstone P.G."/>
            <person name="Whitworth D.E."/>
        </authorList>
    </citation>
    <scope>NUCLEOTIDE SEQUENCE [LARGE SCALE GENOMIC DNA]</scope>
    <source>
        <strain evidence="11">CA040B</strain>
    </source>
</reference>
<evidence type="ECO:0000256" key="6">
    <source>
        <dbReference type="ARBA" id="ARBA00043993"/>
    </source>
</evidence>
<keyword evidence="3 7" id="KW-0812">Transmembrane</keyword>
<dbReference type="InterPro" id="IPR049453">
    <property type="entry name" value="Memb_transporter_dom"/>
</dbReference>
<dbReference type="EMBL" id="RAWG01000125">
    <property type="protein sequence ID" value="RKH40697.1"/>
    <property type="molecule type" value="Genomic_DNA"/>
</dbReference>
<dbReference type="Proteomes" id="UP000273405">
    <property type="component" value="Unassembled WGS sequence"/>
</dbReference>
<evidence type="ECO:0000256" key="4">
    <source>
        <dbReference type="ARBA" id="ARBA00022989"/>
    </source>
</evidence>
<dbReference type="Pfam" id="PF12805">
    <property type="entry name" value="FUSC-like"/>
    <property type="match status" value="1"/>
</dbReference>
<comment type="similarity">
    <text evidence="6">Belongs to the YccS/YhfK family.</text>
</comment>
<feature type="transmembrane region" description="Helical" evidence="7">
    <location>
        <begin position="28"/>
        <end position="52"/>
    </location>
</feature>
<feature type="transmembrane region" description="Helical" evidence="7">
    <location>
        <begin position="102"/>
        <end position="135"/>
    </location>
</feature>
<keyword evidence="11" id="KW-1185">Reference proteome</keyword>
<name>A0A3A8N8F0_9BACT</name>
<evidence type="ECO:0000313" key="11">
    <source>
        <dbReference type="Proteomes" id="UP000273405"/>
    </source>
</evidence>
<evidence type="ECO:0000256" key="7">
    <source>
        <dbReference type="SAM" id="Phobius"/>
    </source>
</evidence>
<evidence type="ECO:0000256" key="1">
    <source>
        <dbReference type="ARBA" id="ARBA00004651"/>
    </source>
</evidence>
<accession>A0A3A8N8F0</accession>
<feature type="transmembrane region" description="Helical" evidence="7">
    <location>
        <begin position="446"/>
        <end position="467"/>
    </location>
</feature>
<dbReference type="PANTHER" id="PTHR30509:SF9">
    <property type="entry name" value="MULTIDRUG RESISTANCE PROTEIN MDTO"/>
    <property type="match status" value="1"/>
</dbReference>
<dbReference type="AlphaFoldDB" id="A0A3A8N8F0"/>
<evidence type="ECO:0000259" key="8">
    <source>
        <dbReference type="Pfam" id="PF12805"/>
    </source>
</evidence>
<dbReference type="InterPro" id="IPR032692">
    <property type="entry name" value="YccS_N"/>
</dbReference>